<protein>
    <submittedName>
        <fullName evidence="1">Uncharacterized protein</fullName>
    </submittedName>
</protein>
<keyword evidence="2" id="KW-1185">Reference proteome</keyword>
<name>A0A4Y2ETW5_ARAVE</name>
<dbReference type="AlphaFoldDB" id="A0A4Y2ETW5"/>
<evidence type="ECO:0000313" key="2">
    <source>
        <dbReference type="Proteomes" id="UP000499080"/>
    </source>
</evidence>
<comment type="caution">
    <text evidence="1">The sequence shown here is derived from an EMBL/GenBank/DDBJ whole genome shotgun (WGS) entry which is preliminary data.</text>
</comment>
<dbReference type="Proteomes" id="UP000499080">
    <property type="component" value="Unassembled WGS sequence"/>
</dbReference>
<reference evidence="1 2" key="1">
    <citation type="journal article" date="2019" name="Sci. Rep.">
        <title>Orb-weaving spider Araneus ventricosus genome elucidates the spidroin gene catalogue.</title>
        <authorList>
            <person name="Kono N."/>
            <person name="Nakamura H."/>
            <person name="Ohtoshi R."/>
            <person name="Moran D.A.P."/>
            <person name="Shinohara A."/>
            <person name="Yoshida Y."/>
            <person name="Fujiwara M."/>
            <person name="Mori M."/>
            <person name="Tomita M."/>
            <person name="Arakawa K."/>
        </authorList>
    </citation>
    <scope>NUCLEOTIDE SEQUENCE [LARGE SCALE GENOMIC DNA]</scope>
</reference>
<accession>A0A4Y2ETW5</accession>
<proteinExistence type="predicted"/>
<dbReference type="EMBL" id="BGPR01000715">
    <property type="protein sequence ID" value="GBM32702.1"/>
    <property type="molecule type" value="Genomic_DNA"/>
</dbReference>
<gene>
    <name evidence="1" type="ORF">AVEN_223479_1</name>
</gene>
<sequence>MGLVILSHGQITRTTPSLQISTAHQRGDVWPPMYDLAYSGPTHKTDLQWNRVSGLESPARGRHLTIRPPRPHFMALIRERSEAAVAKSQLQPQTAPGPKPGSIEDPLRLGPAVRQIICRGQTLFRWCGERAWRGEAQFKRRRRHLAAAQNYEVRPKIASSCFKTGR</sequence>
<evidence type="ECO:0000313" key="1">
    <source>
        <dbReference type="EMBL" id="GBM32702.1"/>
    </source>
</evidence>
<organism evidence="1 2">
    <name type="scientific">Araneus ventricosus</name>
    <name type="common">Orbweaver spider</name>
    <name type="synonym">Epeira ventricosa</name>
    <dbReference type="NCBI Taxonomy" id="182803"/>
    <lineage>
        <taxon>Eukaryota</taxon>
        <taxon>Metazoa</taxon>
        <taxon>Ecdysozoa</taxon>
        <taxon>Arthropoda</taxon>
        <taxon>Chelicerata</taxon>
        <taxon>Arachnida</taxon>
        <taxon>Araneae</taxon>
        <taxon>Araneomorphae</taxon>
        <taxon>Entelegynae</taxon>
        <taxon>Araneoidea</taxon>
        <taxon>Araneidae</taxon>
        <taxon>Araneus</taxon>
    </lineage>
</organism>